<dbReference type="InterPro" id="IPR002347">
    <property type="entry name" value="SDR_fam"/>
</dbReference>
<dbReference type="Pfam" id="PF00106">
    <property type="entry name" value="adh_short"/>
    <property type="match status" value="1"/>
</dbReference>
<dbReference type="InterPro" id="IPR020904">
    <property type="entry name" value="Sc_DH/Rdtase_CS"/>
</dbReference>
<dbReference type="OrthoDB" id="6251714at2759"/>
<dbReference type="PRINTS" id="PR00080">
    <property type="entry name" value="SDRFAMILY"/>
</dbReference>
<protein>
    <recommendedName>
        <fullName evidence="7">NAD(P)-binding protein</fullName>
    </recommendedName>
</protein>
<organism evidence="5 6">
    <name type="scientific">Smittium megazygosporum</name>
    <dbReference type="NCBI Taxonomy" id="133381"/>
    <lineage>
        <taxon>Eukaryota</taxon>
        <taxon>Fungi</taxon>
        <taxon>Fungi incertae sedis</taxon>
        <taxon>Zoopagomycota</taxon>
        <taxon>Kickxellomycotina</taxon>
        <taxon>Harpellomycetes</taxon>
        <taxon>Harpellales</taxon>
        <taxon>Legeriomycetaceae</taxon>
        <taxon>Smittium</taxon>
    </lineage>
</organism>
<keyword evidence="3" id="KW-0560">Oxidoreductase</keyword>
<evidence type="ECO:0008006" key="7">
    <source>
        <dbReference type="Google" id="ProtNLM"/>
    </source>
</evidence>
<gene>
    <name evidence="5" type="ORF">BB560_002532</name>
</gene>
<dbReference type="Gene3D" id="3.40.50.720">
    <property type="entry name" value="NAD(P)-binding Rossmann-like Domain"/>
    <property type="match status" value="1"/>
</dbReference>
<dbReference type="STRING" id="133381.A0A2T9ZEH5"/>
<proteinExistence type="inferred from homology"/>
<keyword evidence="2" id="KW-0521">NADP</keyword>
<evidence type="ECO:0000256" key="4">
    <source>
        <dbReference type="RuleBase" id="RU000363"/>
    </source>
</evidence>
<dbReference type="EMBL" id="MBFS01000289">
    <property type="protein sequence ID" value="PVV03014.1"/>
    <property type="molecule type" value="Genomic_DNA"/>
</dbReference>
<dbReference type="PRINTS" id="PR00081">
    <property type="entry name" value="GDHRDH"/>
</dbReference>
<dbReference type="GO" id="GO:0016616">
    <property type="term" value="F:oxidoreductase activity, acting on the CH-OH group of donors, NAD or NADP as acceptor"/>
    <property type="evidence" value="ECO:0007669"/>
    <property type="project" value="UniProtKB-ARBA"/>
</dbReference>
<comment type="similarity">
    <text evidence="1 4">Belongs to the short-chain dehydrogenases/reductases (SDR) family.</text>
</comment>
<keyword evidence="6" id="KW-1185">Reference proteome</keyword>
<dbReference type="PIRSF" id="PIRSF000126">
    <property type="entry name" value="11-beta-HSD1"/>
    <property type="match status" value="1"/>
</dbReference>
<evidence type="ECO:0000313" key="5">
    <source>
        <dbReference type="EMBL" id="PVV03014.1"/>
    </source>
</evidence>
<evidence type="ECO:0000256" key="2">
    <source>
        <dbReference type="ARBA" id="ARBA00022857"/>
    </source>
</evidence>
<evidence type="ECO:0000313" key="6">
    <source>
        <dbReference type="Proteomes" id="UP000245609"/>
    </source>
</evidence>
<dbReference type="SUPFAM" id="SSF51735">
    <property type="entry name" value="NAD(P)-binding Rossmann-fold domains"/>
    <property type="match status" value="1"/>
</dbReference>
<reference evidence="5 6" key="1">
    <citation type="journal article" date="2018" name="MBio">
        <title>Comparative Genomics Reveals the Core Gene Toolbox for the Fungus-Insect Symbiosis.</title>
        <authorList>
            <person name="Wang Y."/>
            <person name="Stata M."/>
            <person name="Wang W."/>
            <person name="Stajich J.E."/>
            <person name="White M.M."/>
            <person name="Moncalvo J.M."/>
        </authorList>
    </citation>
    <scope>NUCLEOTIDE SEQUENCE [LARGE SCALE GENOMIC DNA]</scope>
    <source>
        <strain evidence="5 6">SC-DP-2</strain>
    </source>
</reference>
<dbReference type="FunFam" id="3.40.50.720:FF:000047">
    <property type="entry name" value="NADP-dependent L-serine/L-allo-threonine dehydrogenase"/>
    <property type="match status" value="1"/>
</dbReference>
<comment type="caution">
    <text evidence="5">The sequence shown here is derived from an EMBL/GenBank/DDBJ whole genome shotgun (WGS) entry which is preliminary data.</text>
</comment>
<name>A0A2T9ZEH5_9FUNG</name>
<dbReference type="PROSITE" id="PS00061">
    <property type="entry name" value="ADH_SHORT"/>
    <property type="match status" value="1"/>
</dbReference>
<accession>A0A2T9ZEH5</accession>
<sequence>MFPRLKGKTVLITGASAGFGWHTALAFAENGSNLILLARRLERLEELKTKINASYPSVDVKIYKVDVSSHDDIKQAFKIILEESHRIDVVVNNAGLGQGADPVSTLGAEDMQVMFDTNVKGLVWVTQQVLPSMLERNEGHVINVGSIAGLQITTMGCFYGATKHAVHALTEALRIETVATNIRVSEICPGLAETEFALVRSRGDRDLEKKMLDGLTPLTAQDVAELIVFTASTHPRCVISQSVIVPSCQANTFIMHRKT</sequence>
<dbReference type="PANTHER" id="PTHR42901">
    <property type="entry name" value="ALCOHOL DEHYDROGENASE"/>
    <property type="match status" value="1"/>
</dbReference>
<dbReference type="AlphaFoldDB" id="A0A2T9ZEH5"/>
<dbReference type="Proteomes" id="UP000245609">
    <property type="component" value="Unassembled WGS sequence"/>
</dbReference>
<evidence type="ECO:0000256" key="3">
    <source>
        <dbReference type="ARBA" id="ARBA00023002"/>
    </source>
</evidence>
<evidence type="ECO:0000256" key="1">
    <source>
        <dbReference type="ARBA" id="ARBA00006484"/>
    </source>
</evidence>
<dbReference type="PANTHER" id="PTHR42901:SF1">
    <property type="entry name" value="ALCOHOL DEHYDROGENASE"/>
    <property type="match status" value="1"/>
</dbReference>
<dbReference type="InterPro" id="IPR036291">
    <property type="entry name" value="NAD(P)-bd_dom_sf"/>
</dbReference>